<feature type="domain" description="Alpha/beta hydrolase fold-3" evidence="3">
    <location>
        <begin position="294"/>
        <end position="494"/>
    </location>
</feature>
<keyword evidence="5" id="KW-1185">Reference proteome</keyword>
<feature type="compositionally biased region" description="Low complexity" evidence="2">
    <location>
        <begin position="148"/>
        <end position="165"/>
    </location>
</feature>
<dbReference type="AlphaFoldDB" id="A0A4Q2EIM6"/>
<sequence length="518" mass="56267">MPPAQAYGARFGKEVKGRHGRQNDREAHPRKPRDDEQEKQHGGERGHHEGGRDDARSNPGGFQLPHHGGAWSDLADRSGGRSDGGDRGHRDGLAMGEHRPWRGQAPTLTRRRAPIGSPTMRQDEEPRRPGRTHSPTAQRSTVASVGFAPSATASTTSDRPTSSPREVSSATVRSVMATSQPQTGRCRTSSTPTARLRWPCRASGEGSGTAMSHVVEYVHTGRRSPLAWACSALIKASGARKNNDAKARASIDSVSEPADVPAAIRHRFSVTTTQFEGRPLWTIGPRTGPSSQTILYLHGGAYVMNIVSLHWKLIAAIIERTNATVVVPDYPLAGQATCTDVFTYLEKLTPVFDDIRQGRPWTIMGDSAGGGLSYAWAQHLRDVGGAQPDEIVLLSPWLDVRMVDPRQDGLEKLDPMLPRRNSQKAGEAYAGGLSLTDPRVSPLFGDLENLPEVSIFTGTYDLVNADARSLRDALKAKGLAYRFFEYPKLFHVFMAVTFLPEAKTAIGQIAGIVAEAGR</sequence>
<dbReference type="GO" id="GO:0016787">
    <property type="term" value="F:hydrolase activity"/>
    <property type="evidence" value="ECO:0007669"/>
    <property type="project" value="UniProtKB-KW"/>
</dbReference>
<proteinExistence type="predicted"/>
<accession>A0A4Q2EIM6</accession>
<feature type="compositionally biased region" description="Polar residues" evidence="2">
    <location>
        <begin position="166"/>
        <end position="192"/>
    </location>
</feature>
<dbReference type="InterPro" id="IPR013094">
    <property type="entry name" value="AB_hydrolase_3"/>
</dbReference>
<protein>
    <recommendedName>
        <fullName evidence="3">Alpha/beta hydrolase fold-3 domain-containing protein</fullName>
    </recommendedName>
</protein>
<dbReference type="OrthoDB" id="3209779at2"/>
<feature type="region of interest" description="Disordered" evidence="2">
    <location>
        <begin position="1"/>
        <end position="192"/>
    </location>
</feature>
<dbReference type="PANTHER" id="PTHR48081:SF8">
    <property type="entry name" value="ALPHA_BETA HYDROLASE FOLD-3 DOMAIN-CONTAINING PROTEIN-RELATED"/>
    <property type="match status" value="1"/>
</dbReference>
<feature type="compositionally biased region" description="Basic and acidic residues" evidence="2">
    <location>
        <begin position="74"/>
        <end position="100"/>
    </location>
</feature>
<dbReference type="Gene3D" id="3.40.50.1820">
    <property type="entry name" value="alpha/beta hydrolase"/>
    <property type="match status" value="1"/>
</dbReference>
<dbReference type="InterPro" id="IPR029058">
    <property type="entry name" value="AB_hydrolase_fold"/>
</dbReference>
<reference evidence="4 5" key="1">
    <citation type="submission" date="2018-01" db="EMBL/GenBank/DDBJ databases">
        <title>Lactibacter flavus gen. nov., sp. nov., a novel bacterium of the family Propionibacteriaceae isolated from raw milk and dairy products.</title>
        <authorList>
            <person name="Wenning M."/>
            <person name="Breitenwieser F."/>
            <person name="Huptas C."/>
            <person name="von Neubeck M."/>
            <person name="Busse H.-J."/>
            <person name="Scherer S."/>
        </authorList>
    </citation>
    <scope>NUCLEOTIDE SEQUENCE [LARGE SCALE GENOMIC DNA]</scope>
    <source>
        <strain evidence="4 5">VG341</strain>
    </source>
</reference>
<dbReference type="PANTHER" id="PTHR48081">
    <property type="entry name" value="AB HYDROLASE SUPERFAMILY PROTEIN C4A8.06C"/>
    <property type="match status" value="1"/>
</dbReference>
<organism evidence="4 5">
    <name type="scientific">Propioniciclava flava</name>
    <dbReference type="NCBI Taxonomy" id="2072026"/>
    <lineage>
        <taxon>Bacteria</taxon>
        <taxon>Bacillati</taxon>
        <taxon>Actinomycetota</taxon>
        <taxon>Actinomycetes</taxon>
        <taxon>Propionibacteriales</taxon>
        <taxon>Propionibacteriaceae</taxon>
        <taxon>Propioniciclava</taxon>
    </lineage>
</organism>
<evidence type="ECO:0000256" key="1">
    <source>
        <dbReference type="ARBA" id="ARBA00022801"/>
    </source>
</evidence>
<evidence type="ECO:0000313" key="5">
    <source>
        <dbReference type="Proteomes" id="UP000290624"/>
    </source>
</evidence>
<dbReference type="InterPro" id="IPR050300">
    <property type="entry name" value="GDXG_lipolytic_enzyme"/>
</dbReference>
<dbReference type="Proteomes" id="UP000290624">
    <property type="component" value="Unassembled WGS sequence"/>
</dbReference>
<dbReference type="EMBL" id="PPCV01000001">
    <property type="protein sequence ID" value="RXW33447.1"/>
    <property type="molecule type" value="Genomic_DNA"/>
</dbReference>
<keyword evidence="1" id="KW-0378">Hydrolase</keyword>
<evidence type="ECO:0000313" key="4">
    <source>
        <dbReference type="EMBL" id="RXW33447.1"/>
    </source>
</evidence>
<feature type="compositionally biased region" description="Basic and acidic residues" evidence="2">
    <location>
        <begin position="11"/>
        <end position="56"/>
    </location>
</feature>
<name>A0A4Q2EIM6_9ACTN</name>
<dbReference type="SUPFAM" id="SSF53474">
    <property type="entry name" value="alpha/beta-Hydrolases"/>
    <property type="match status" value="1"/>
</dbReference>
<comment type="caution">
    <text evidence="4">The sequence shown here is derived from an EMBL/GenBank/DDBJ whole genome shotgun (WGS) entry which is preliminary data.</text>
</comment>
<evidence type="ECO:0000259" key="3">
    <source>
        <dbReference type="Pfam" id="PF07859"/>
    </source>
</evidence>
<evidence type="ECO:0000256" key="2">
    <source>
        <dbReference type="SAM" id="MobiDB-lite"/>
    </source>
</evidence>
<dbReference type="Pfam" id="PF07859">
    <property type="entry name" value="Abhydrolase_3"/>
    <property type="match status" value="1"/>
</dbReference>
<feature type="compositionally biased region" description="Polar residues" evidence="2">
    <location>
        <begin position="133"/>
        <end position="143"/>
    </location>
</feature>
<gene>
    <name evidence="4" type="ORF">C1706_01410</name>
</gene>